<dbReference type="STRING" id="56216.A0A1A6GZW7"/>
<dbReference type="AlphaFoldDB" id="A0A1A6GZW7"/>
<dbReference type="SUPFAM" id="SSF55486">
    <property type="entry name" value="Metalloproteases ('zincins'), catalytic domain"/>
    <property type="match status" value="1"/>
</dbReference>
<feature type="non-terminal residue" evidence="1">
    <location>
        <position position="1"/>
    </location>
</feature>
<protein>
    <submittedName>
        <fullName evidence="1">Uncharacterized protein</fullName>
    </submittedName>
</protein>
<proteinExistence type="predicted"/>
<sequence>EEYFFGKCFDAMEVDAFNSSHPVSTPVENPAQIREMFDDVSYVKVPVACSPDIHYQQIRLSPEVFAEDKD</sequence>
<organism evidence="1 2">
    <name type="scientific">Neotoma lepida</name>
    <name type="common">Desert woodrat</name>
    <dbReference type="NCBI Taxonomy" id="56216"/>
    <lineage>
        <taxon>Eukaryota</taxon>
        <taxon>Metazoa</taxon>
        <taxon>Chordata</taxon>
        <taxon>Craniata</taxon>
        <taxon>Vertebrata</taxon>
        <taxon>Euteleostomi</taxon>
        <taxon>Mammalia</taxon>
        <taxon>Eutheria</taxon>
        <taxon>Euarchontoglires</taxon>
        <taxon>Glires</taxon>
        <taxon>Rodentia</taxon>
        <taxon>Myomorpha</taxon>
        <taxon>Muroidea</taxon>
        <taxon>Cricetidae</taxon>
        <taxon>Neotominae</taxon>
        <taxon>Neotoma</taxon>
    </lineage>
</organism>
<feature type="non-terminal residue" evidence="1">
    <location>
        <position position="70"/>
    </location>
</feature>
<evidence type="ECO:0000313" key="1">
    <source>
        <dbReference type="EMBL" id="OBS71135.1"/>
    </source>
</evidence>
<dbReference type="OrthoDB" id="10031169at2759"/>
<accession>A0A1A6GZW7</accession>
<gene>
    <name evidence="1" type="ORF">A6R68_00324</name>
</gene>
<name>A0A1A6GZW7_NEOLE</name>
<comment type="caution">
    <text evidence="1">The sequence shown here is derived from an EMBL/GenBank/DDBJ whole genome shotgun (WGS) entry which is preliminary data.</text>
</comment>
<reference evidence="1 2" key="1">
    <citation type="submission" date="2016-06" db="EMBL/GenBank/DDBJ databases">
        <title>The Draft Genome Sequence and Annotation of the Desert Woodrat Neotoma lepida.</title>
        <authorList>
            <person name="Campbell M."/>
            <person name="Oakeson K.F."/>
            <person name="Yandell M."/>
            <person name="Halpert J.R."/>
            <person name="Dearing D."/>
        </authorList>
    </citation>
    <scope>NUCLEOTIDE SEQUENCE [LARGE SCALE GENOMIC DNA]</scope>
    <source>
        <strain evidence="1">417</strain>
        <tissue evidence="1">Liver</tissue>
    </source>
</reference>
<keyword evidence="2" id="KW-1185">Reference proteome</keyword>
<dbReference type="InterPro" id="IPR027268">
    <property type="entry name" value="Peptidase_M4/M1_CTD_sf"/>
</dbReference>
<evidence type="ECO:0000313" key="2">
    <source>
        <dbReference type="Proteomes" id="UP000092124"/>
    </source>
</evidence>
<dbReference type="Proteomes" id="UP000092124">
    <property type="component" value="Unassembled WGS sequence"/>
</dbReference>
<dbReference type="Gene3D" id="1.10.390.10">
    <property type="entry name" value="Neutral Protease Domain 2"/>
    <property type="match status" value="1"/>
</dbReference>
<dbReference type="EMBL" id="LZPO01064964">
    <property type="protein sequence ID" value="OBS71135.1"/>
    <property type="molecule type" value="Genomic_DNA"/>
</dbReference>